<dbReference type="Pfam" id="PF16344">
    <property type="entry name" value="FecR_C"/>
    <property type="match status" value="1"/>
</dbReference>
<accession>A0A1H4E5H9</accession>
<evidence type="ECO:0000313" key="5">
    <source>
        <dbReference type="Proteomes" id="UP000199656"/>
    </source>
</evidence>
<evidence type="ECO:0000313" key="4">
    <source>
        <dbReference type="EMBL" id="SEA80271.1"/>
    </source>
</evidence>
<feature type="domain" description="Protein FecR C-terminal" evidence="3">
    <location>
        <begin position="266"/>
        <end position="334"/>
    </location>
</feature>
<dbReference type="PANTHER" id="PTHR30273">
    <property type="entry name" value="PERIPLASMIC SIGNAL SENSOR AND SIGMA FACTOR ACTIVATOR FECR-RELATED"/>
    <property type="match status" value="1"/>
</dbReference>
<evidence type="ECO:0000256" key="1">
    <source>
        <dbReference type="SAM" id="Phobius"/>
    </source>
</evidence>
<protein>
    <submittedName>
        <fullName evidence="4">FecR family protein</fullName>
    </submittedName>
</protein>
<evidence type="ECO:0000259" key="3">
    <source>
        <dbReference type="Pfam" id="PF16344"/>
    </source>
</evidence>
<sequence>MSDHQLIGLLEKYLQGNCSEEEKEALELWYEDYRAKKTGHAGTSHPDLHQLYNDITDRLKAEGEWEEPAARIVKFKWKKLAVAAVLAVLISAAGLQYYFSHKVQQLAISTSEGERKKITLEDGTEVWMNVGSRLSYPGNIADGKREVVLEGEAFFDVAKHESKPFTIRASDMRVRVLGTRFNVKAYKDDEALEAALIEGSIAIDHQSNSLTLKAGEKLTLKKKDQPITVPPGARVIEWPDRVAIIEQLNPQTNKTTNSELEWMDDKLSFKDKSFPELARLMSRWYKRKIILRDTFPEDYRFKGTFKKETVTEVLKALQITADFHYTIKGDTIYLHH</sequence>
<dbReference type="Gene3D" id="2.60.120.1440">
    <property type="match status" value="1"/>
</dbReference>
<dbReference type="GO" id="GO:0016989">
    <property type="term" value="F:sigma factor antagonist activity"/>
    <property type="evidence" value="ECO:0007669"/>
    <property type="project" value="TreeGrafter"/>
</dbReference>
<reference evidence="5" key="1">
    <citation type="submission" date="2016-10" db="EMBL/GenBank/DDBJ databases">
        <authorList>
            <person name="Varghese N."/>
            <person name="Submissions S."/>
        </authorList>
    </citation>
    <scope>NUCLEOTIDE SEQUENCE [LARGE SCALE GENOMIC DNA]</scope>
    <source>
        <strain evidence="5">DSM 23920</strain>
    </source>
</reference>
<name>A0A1H4E5H9_9BACT</name>
<keyword evidence="5" id="KW-1185">Reference proteome</keyword>
<dbReference type="RefSeq" id="WP_089763244.1">
    <property type="nucleotide sequence ID" value="NZ_BKAT01000028.1"/>
</dbReference>
<dbReference type="OrthoDB" id="1523735at2"/>
<proteinExistence type="predicted"/>
<dbReference type="PANTHER" id="PTHR30273:SF2">
    <property type="entry name" value="PROTEIN FECR"/>
    <property type="match status" value="1"/>
</dbReference>
<dbReference type="Pfam" id="PF04773">
    <property type="entry name" value="FecR"/>
    <property type="match status" value="1"/>
</dbReference>
<dbReference type="Proteomes" id="UP000199656">
    <property type="component" value="Unassembled WGS sequence"/>
</dbReference>
<keyword evidence="1" id="KW-0812">Transmembrane</keyword>
<organism evidence="4 5">
    <name type="scientific">Chitinophaga terrae</name>
    <name type="common">ex Kim and Jung 2007</name>
    <dbReference type="NCBI Taxonomy" id="408074"/>
    <lineage>
        <taxon>Bacteria</taxon>
        <taxon>Pseudomonadati</taxon>
        <taxon>Bacteroidota</taxon>
        <taxon>Chitinophagia</taxon>
        <taxon>Chitinophagales</taxon>
        <taxon>Chitinophagaceae</taxon>
        <taxon>Chitinophaga</taxon>
    </lineage>
</organism>
<keyword evidence="1" id="KW-0472">Membrane</keyword>
<dbReference type="InterPro" id="IPR006860">
    <property type="entry name" value="FecR"/>
</dbReference>
<dbReference type="EMBL" id="FNRL01000016">
    <property type="protein sequence ID" value="SEA80271.1"/>
    <property type="molecule type" value="Genomic_DNA"/>
</dbReference>
<dbReference type="PIRSF" id="PIRSF018266">
    <property type="entry name" value="FecR"/>
    <property type="match status" value="1"/>
</dbReference>
<dbReference type="Gene3D" id="3.55.50.30">
    <property type="match status" value="1"/>
</dbReference>
<dbReference type="STRING" id="408074.SAMN05660909_03528"/>
<evidence type="ECO:0000259" key="2">
    <source>
        <dbReference type="Pfam" id="PF04773"/>
    </source>
</evidence>
<dbReference type="InterPro" id="IPR012373">
    <property type="entry name" value="Ferrdict_sens_TM"/>
</dbReference>
<gene>
    <name evidence="4" type="ORF">SAMN05660909_03528</name>
</gene>
<feature type="domain" description="FecR protein" evidence="2">
    <location>
        <begin position="108"/>
        <end position="201"/>
    </location>
</feature>
<keyword evidence="1" id="KW-1133">Transmembrane helix</keyword>
<dbReference type="InterPro" id="IPR032508">
    <property type="entry name" value="FecR_C"/>
</dbReference>
<dbReference type="AlphaFoldDB" id="A0A1H4E5H9"/>
<feature type="transmembrane region" description="Helical" evidence="1">
    <location>
        <begin position="80"/>
        <end position="99"/>
    </location>
</feature>